<keyword evidence="6" id="KW-1185">Reference proteome</keyword>
<dbReference type="PRINTS" id="PR00038">
    <property type="entry name" value="HTHLUXR"/>
</dbReference>
<evidence type="ECO:0000313" key="5">
    <source>
        <dbReference type="EMBL" id="BDI05437.1"/>
    </source>
</evidence>
<proteinExistence type="predicted"/>
<dbReference type="Proteomes" id="UP001057498">
    <property type="component" value="Chromosome"/>
</dbReference>
<evidence type="ECO:0000256" key="1">
    <source>
        <dbReference type="ARBA" id="ARBA00023015"/>
    </source>
</evidence>
<dbReference type="PANTHER" id="PTHR44688">
    <property type="entry name" value="DNA-BINDING TRANSCRIPTIONAL ACTIVATOR DEVR_DOSR"/>
    <property type="match status" value="1"/>
</dbReference>
<protein>
    <recommendedName>
        <fullName evidence="4">HTH luxR-type domain-containing protein</fullName>
    </recommendedName>
</protein>
<dbReference type="PROSITE" id="PS51257">
    <property type="entry name" value="PROKAR_LIPOPROTEIN"/>
    <property type="match status" value="1"/>
</dbReference>
<dbReference type="InterPro" id="IPR000792">
    <property type="entry name" value="Tscrpt_reg_LuxR_C"/>
</dbReference>
<name>A0ABM7YM14_9BURK</name>
<dbReference type="CDD" id="cd06170">
    <property type="entry name" value="LuxR_C_like"/>
    <property type="match status" value="1"/>
</dbReference>
<dbReference type="SUPFAM" id="SSF46894">
    <property type="entry name" value="C-terminal effector domain of the bipartite response regulators"/>
    <property type="match status" value="1"/>
</dbReference>
<keyword evidence="2" id="KW-0238">DNA-binding</keyword>
<dbReference type="RefSeq" id="WP_251973470.1">
    <property type="nucleotide sequence ID" value="NZ_AP025730.1"/>
</dbReference>
<evidence type="ECO:0000256" key="2">
    <source>
        <dbReference type="ARBA" id="ARBA00023125"/>
    </source>
</evidence>
<organism evidence="5 6">
    <name type="scientific">Sphaerotilus microaerophilus</name>
    <dbReference type="NCBI Taxonomy" id="2914710"/>
    <lineage>
        <taxon>Bacteria</taxon>
        <taxon>Pseudomonadati</taxon>
        <taxon>Pseudomonadota</taxon>
        <taxon>Betaproteobacteria</taxon>
        <taxon>Burkholderiales</taxon>
        <taxon>Sphaerotilaceae</taxon>
        <taxon>Sphaerotilus</taxon>
    </lineage>
</organism>
<evidence type="ECO:0000256" key="3">
    <source>
        <dbReference type="ARBA" id="ARBA00023163"/>
    </source>
</evidence>
<sequence>MNSSTRAKARFRQICTLGPGGLGCIPDLLAAVRDVVPSGPNAFLVVDQDQRCEYLTVEDCPDSVMETFRSEFGGAMQPDIDNITRFFALCQTGAYFGFEERASPGFYGRGLYHEAWRPLGQHHSMAGVVQLDGRLRGLMQLYRGSKEPAFSGQEARELGWLLPFVPRVLQASLSQGLLRVAVTRTGFVLLDRSGRVSHACENSKRMLGNLRLEYSWNNRQVEIDNGLADLATRLERIADGRPASPPEVRFGYSGGEVRFRAHGLQQALEGAEHVILATVEQREWDSLCLLRGLRTLPLSSRESDVCFWLSQGMTTALVADRMGLKPSTVKAYADSVYAKLGVSSREDLRARIMSGSLGDGPS</sequence>
<gene>
    <name evidence="5" type="ORF">CATMQ487_24070</name>
</gene>
<dbReference type="EMBL" id="AP025730">
    <property type="protein sequence ID" value="BDI05437.1"/>
    <property type="molecule type" value="Genomic_DNA"/>
</dbReference>
<dbReference type="InterPro" id="IPR036388">
    <property type="entry name" value="WH-like_DNA-bd_sf"/>
</dbReference>
<evidence type="ECO:0000259" key="4">
    <source>
        <dbReference type="PROSITE" id="PS50043"/>
    </source>
</evidence>
<evidence type="ECO:0000313" key="6">
    <source>
        <dbReference type="Proteomes" id="UP001057498"/>
    </source>
</evidence>
<accession>A0ABM7YM14</accession>
<dbReference type="SMART" id="SM00421">
    <property type="entry name" value="HTH_LUXR"/>
    <property type="match status" value="1"/>
</dbReference>
<reference evidence="5" key="1">
    <citation type="submission" date="2022-04" db="EMBL/GenBank/DDBJ databases">
        <title>Whole genome sequence of Sphaerotilus sp. FB-5.</title>
        <authorList>
            <person name="Takeda M."/>
            <person name="Narihara S."/>
            <person name="Akimoto M."/>
            <person name="Akimoto R."/>
            <person name="Nishiyashiki S."/>
            <person name="Murakami T."/>
        </authorList>
    </citation>
    <scope>NUCLEOTIDE SEQUENCE</scope>
    <source>
        <strain evidence="5">FB-5</strain>
    </source>
</reference>
<dbReference type="Gene3D" id="1.10.10.10">
    <property type="entry name" value="Winged helix-like DNA-binding domain superfamily/Winged helix DNA-binding domain"/>
    <property type="match status" value="1"/>
</dbReference>
<dbReference type="PROSITE" id="PS50043">
    <property type="entry name" value="HTH_LUXR_2"/>
    <property type="match status" value="1"/>
</dbReference>
<keyword evidence="3" id="KW-0804">Transcription</keyword>
<dbReference type="PANTHER" id="PTHR44688:SF16">
    <property type="entry name" value="DNA-BINDING TRANSCRIPTIONAL ACTIVATOR DEVR_DOSR"/>
    <property type="match status" value="1"/>
</dbReference>
<keyword evidence="1" id="KW-0805">Transcription regulation</keyword>
<dbReference type="PROSITE" id="PS00622">
    <property type="entry name" value="HTH_LUXR_1"/>
    <property type="match status" value="1"/>
</dbReference>
<dbReference type="Pfam" id="PF00196">
    <property type="entry name" value="GerE"/>
    <property type="match status" value="1"/>
</dbReference>
<feature type="domain" description="HTH luxR-type" evidence="4">
    <location>
        <begin position="291"/>
        <end position="356"/>
    </location>
</feature>
<dbReference type="InterPro" id="IPR016032">
    <property type="entry name" value="Sig_transdc_resp-reg_C-effctor"/>
</dbReference>